<comment type="caution">
    <text evidence="2">The sequence shown here is derived from an EMBL/GenBank/DDBJ whole genome shotgun (WGS) entry which is preliminary data.</text>
</comment>
<gene>
    <name evidence="2" type="ORF">HNP98_003020</name>
</gene>
<dbReference type="PANTHER" id="PTHR34606">
    <property type="entry name" value="BON DOMAIN-CONTAINING PROTEIN"/>
    <property type="match status" value="1"/>
</dbReference>
<dbReference type="InterPro" id="IPR007055">
    <property type="entry name" value="BON_dom"/>
</dbReference>
<proteinExistence type="predicted"/>
<evidence type="ECO:0000259" key="1">
    <source>
        <dbReference type="PROSITE" id="PS50914"/>
    </source>
</evidence>
<evidence type="ECO:0000313" key="2">
    <source>
        <dbReference type="EMBL" id="NRT20181.1"/>
    </source>
</evidence>
<keyword evidence="3" id="KW-1185">Reference proteome</keyword>
<dbReference type="SMART" id="SM00749">
    <property type="entry name" value="BON"/>
    <property type="match status" value="6"/>
</dbReference>
<dbReference type="PANTHER" id="PTHR34606:SF15">
    <property type="entry name" value="BON DOMAIN-CONTAINING PROTEIN"/>
    <property type="match status" value="1"/>
</dbReference>
<name>A0ABX2FUK7_9BACT</name>
<organism evidence="2 3">
    <name type="scientific">Hymenobacter caeli</name>
    <dbReference type="NCBI Taxonomy" id="2735894"/>
    <lineage>
        <taxon>Bacteria</taxon>
        <taxon>Pseudomonadati</taxon>
        <taxon>Bacteroidota</taxon>
        <taxon>Cytophagia</taxon>
        <taxon>Cytophagales</taxon>
        <taxon>Hymenobacteraceae</taxon>
        <taxon>Hymenobacter</taxon>
    </lineage>
</organism>
<dbReference type="InterPro" id="IPR014004">
    <property type="entry name" value="Transpt-assoc_nodulatn_dom_bac"/>
</dbReference>
<feature type="domain" description="BON" evidence="1">
    <location>
        <begin position="89"/>
        <end position="158"/>
    </location>
</feature>
<dbReference type="Pfam" id="PF04972">
    <property type="entry name" value="BON"/>
    <property type="match status" value="6"/>
</dbReference>
<dbReference type="Gene3D" id="3.30.1340.30">
    <property type="match status" value="4"/>
</dbReference>
<dbReference type="Proteomes" id="UP000779507">
    <property type="component" value="Unassembled WGS sequence"/>
</dbReference>
<dbReference type="PROSITE" id="PS50914">
    <property type="entry name" value="BON"/>
    <property type="match status" value="4"/>
</dbReference>
<feature type="domain" description="BON" evidence="1">
    <location>
        <begin position="17"/>
        <end position="85"/>
    </location>
</feature>
<feature type="domain" description="BON" evidence="1">
    <location>
        <begin position="248"/>
        <end position="316"/>
    </location>
</feature>
<reference evidence="2 3" key="1">
    <citation type="submission" date="2020-05" db="EMBL/GenBank/DDBJ databases">
        <title>Genomic Encyclopedia of Type Strains, Phase IV (KMG-V): Genome sequencing to study the core and pangenomes of soil and plant-associated prokaryotes.</title>
        <authorList>
            <person name="Whitman W."/>
        </authorList>
    </citation>
    <scope>NUCLEOTIDE SEQUENCE [LARGE SCALE GENOMIC DNA]</scope>
    <source>
        <strain evidence="2 3">9A</strain>
    </source>
</reference>
<evidence type="ECO:0000313" key="3">
    <source>
        <dbReference type="Proteomes" id="UP000779507"/>
    </source>
</evidence>
<sequence length="476" mass="51719">MQPLDYDVQPATAERVTDADIMAAVELFFLTKKGVSTHLIDVATHDGIVLLTGIADNLLARERAEEIALLVRGVRGVVNELIISTPDVPDEELQRSVAAALADDPAASGYNVHCTAADGVITAAGTVQSWAEKALVLRVLRGVRGVRRLAADELVIRWGELQNSDEEITTQIRELLDWDIRVHSALVEVRTDDRVVHLSGTVGSAAEKAQVVTTAYRAGAARVDARDLFVAYWALSPELRRTKYADRSDEDIAAAVRATFLYDPRVLSYQPIILVHNGTVTLSGAVGNLRAKQDAERDARAVVGVWDVQNLLKVRTARFIPDDDVTQTIKAALARDPYLGFFDFSVRVRNGKASLYGQVGSHFEQRQAGAVAAGVNGVADLANWVTVAASPGFDGFQAYAPQPNADFALAERIRARYFWSASLHNQAVEVLAEQGRATLTGLVDTWLDRGQAAADAYRAGARYVDNELLVAAEHEL</sequence>
<dbReference type="InterPro" id="IPR051686">
    <property type="entry name" value="Lipoprotein_DolP"/>
</dbReference>
<dbReference type="EMBL" id="JABSNP010000014">
    <property type="protein sequence ID" value="NRT20181.1"/>
    <property type="molecule type" value="Genomic_DNA"/>
</dbReference>
<accession>A0ABX2FUK7</accession>
<dbReference type="RefSeq" id="WP_173810963.1">
    <property type="nucleotide sequence ID" value="NZ_JABSNP010000014.1"/>
</dbReference>
<protein>
    <submittedName>
        <fullName evidence="2">Osmotically-inducible protein OsmY</fullName>
    </submittedName>
</protein>
<feature type="domain" description="BON" evidence="1">
    <location>
        <begin position="321"/>
        <end position="389"/>
    </location>
</feature>